<dbReference type="InterPro" id="IPR013201">
    <property type="entry name" value="Prot_inhib_I29"/>
</dbReference>
<reference evidence="4" key="4">
    <citation type="submission" date="2025-08" db="UniProtKB">
        <authorList>
            <consortium name="Ensembl"/>
        </authorList>
    </citation>
    <scope>IDENTIFICATION</scope>
</reference>
<keyword evidence="5" id="KW-1185">Reference proteome</keyword>
<dbReference type="PRINTS" id="PR00705">
    <property type="entry name" value="PAPAIN"/>
</dbReference>
<name>A0A4W3K3C6_CALMI</name>
<evidence type="ECO:0000256" key="1">
    <source>
        <dbReference type="ARBA" id="ARBA00008455"/>
    </source>
</evidence>
<comment type="similarity">
    <text evidence="1">Belongs to the peptidase C1 family.</text>
</comment>
<dbReference type="CDD" id="cd02248">
    <property type="entry name" value="Peptidase_C1A"/>
    <property type="match status" value="1"/>
</dbReference>
<proteinExistence type="inferred from homology"/>
<reference evidence="5" key="1">
    <citation type="journal article" date="2006" name="Science">
        <title>Ancient noncoding elements conserved in the human genome.</title>
        <authorList>
            <person name="Venkatesh B."/>
            <person name="Kirkness E.F."/>
            <person name="Loh Y.H."/>
            <person name="Halpern A.L."/>
            <person name="Lee A.P."/>
            <person name="Johnson J."/>
            <person name="Dandona N."/>
            <person name="Viswanathan L.D."/>
            <person name="Tay A."/>
            <person name="Venter J.C."/>
            <person name="Strausberg R.L."/>
            <person name="Brenner S."/>
        </authorList>
    </citation>
    <scope>NUCLEOTIDE SEQUENCE [LARGE SCALE GENOMIC DNA]</scope>
</reference>
<gene>
    <name evidence="4" type="primary">LOC103183526</name>
</gene>
<dbReference type="Pfam" id="PF00112">
    <property type="entry name" value="Peptidase_C1"/>
    <property type="match status" value="1"/>
</dbReference>
<feature type="signal peptide" evidence="2">
    <location>
        <begin position="1"/>
        <end position="15"/>
    </location>
</feature>
<dbReference type="InterPro" id="IPR039417">
    <property type="entry name" value="Peptidase_C1A_papain-like"/>
</dbReference>
<reference evidence="4" key="5">
    <citation type="submission" date="2025-09" db="UniProtKB">
        <authorList>
            <consortium name="Ensembl"/>
        </authorList>
    </citation>
    <scope>IDENTIFICATION</scope>
</reference>
<feature type="domain" description="Peptidase C1A papain C-terminal" evidence="3">
    <location>
        <begin position="124"/>
        <end position="339"/>
    </location>
</feature>
<protein>
    <submittedName>
        <fullName evidence="4">Cathepsin L1-like</fullName>
    </submittedName>
</protein>
<dbReference type="GO" id="GO:0008234">
    <property type="term" value="F:cysteine-type peptidase activity"/>
    <property type="evidence" value="ECO:0007669"/>
    <property type="project" value="UniProtKB-KW"/>
</dbReference>
<dbReference type="Proteomes" id="UP000314986">
    <property type="component" value="Unassembled WGS sequence"/>
</dbReference>
<dbReference type="SMART" id="SM00645">
    <property type="entry name" value="Pept_C1"/>
    <property type="match status" value="1"/>
</dbReference>
<reference evidence="5" key="2">
    <citation type="journal article" date="2007" name="PLoS Biol.">
        <title>Survey sequencing and comparative analysis of the elephant shark (Callorhinchus milii) genome.</title>
        <authorList>
            <person name="Venkatesh B."/>
            <person name="Kirkness E.F."/>
            <person name="Loh Y.H."/>
            <person name="Halpern A.L."/>
            <person name="Lee A.P."/>
            <person name="Johnson J."/>
            <person name="Dandona N."/>
            <person name="Viswanathan L.D."/>
            <person name="Tay A."/>
            <person name="Venter J.C."/>
            <person name="Strausberg R.L."/>
            <person name="Brenner S."/>
        </authorList>
    </citation>
    <scope>NUCLEOTIDE SEQUENCE [LARGE SCALE GENOMIC DNA]</scope>
</reference>
<keyword evidence="2" id="KW-0732">Signal</keyword>
<dbReference type="InParanoid" id="A0A4W3K3C6"/>
<dbReference type="GeneTree" id="ENSGT00940000153321"/>
<sequence>MFLVLEGLLLGSVWSKETCPRFRPLPGIELRSLACKASSQEIIRRTIWWENNKKIEAHNAKHRDSNHTFKMAMNHFGDWVSDGIIVIDKIHKICLLQYMLWISQAGDRLSKMAIISFGTKIGALPQGICWTSAGYVTEVKYQGPCSSCWAFSVTGSLEGQLFKKTGKLISLSEQNLVDCSRGYGSNGCNGGWPSQAYQYIKDNRGIEATATYPYIAKHSTCNYDGSNKVTSISGFKVLPFGNEAALAKAVAEIGPIAVVIDASLASFQFYSSGVYYDVECKSNKYNHAVLVVGYGVQGGQNYWNVKNSWGVFWGNNGYIRMAKDRNNHCAIASYPMYPEI</sequence>
<feature type="chain" id="PRO_5045114043" evidence="2">
    <location>
        <begin position="16"/>
        <end position="340"/>
    </location>
</feature>
<evidence type="ECO:0000256" key="2">
    <source>
        <dbReference type="SAM" id="SignalP"/>
    </source>
</evidence>
<dbReference type="InterPro" id="IPR000668">
    <property type="entry name" value="Peptidase_C1A_C"/>
</dbReference>
<dbReference type="SUPFAM" id="SSF54001">
    <property type="entry name" value="Cysteine proteinases"/>
    <property type="match status" value="1"/>
</dbReference>
<accession>A0A4W3K3C6</accession>
<dbReference type="InterPro" id="IPR013128">
    <property type="entry name" value="Peptidase_C1A"/>
</dbReference>
<reference evidence="5" key="3">
    <citation type="journal article" date="2014" name="Nature">
        <title>Elephant shark genome provides unique insights into gnathostome evolution.</title>
        <authorList>
            <consortium name="International Elephant Shark Genome Sequencing Consortium"/>
            <person name="Venkatesh B."/>
            <person name="Lee A.P."/>
            <person name="Ravi V."/>
            <person name="Maurya A.K."/>
            <person name="Lian M.M."/>
            <person name="Swann J.B."/>
            <person name="Ohta Y."/>
            <person name="Flajnik M.F."/>
            <person name="Sutoh Y."/>
            <person name="Kasahara M."/>
            <person name="Hoon S."/>
            <person name="Gangu V."/>
            <person name="Roy S.W."/>
            <person name="Irimia M."/>
            <person name="Korzh V."/>
            <person name="Kondrychyn I."/>
            <person name="Lim Z.W."/>
            <person name="Tay B.H."/>
            <person name="Tohari S."/>
            <person name="Kong K.W."/>
            <person name="Ho S."/>
            <person name="Lorente-Galdos B."/>
            <person name="Quilez J."/>
            <person name="Marques-Bonet T."/>
            <person name="Raney B.J."/>
            <person name="Ingham P.W."/>
            <person name="Tay A."/>
            <person name="Hillier L.W."/>
            <person name="Minx P."/>
            <person name="Boehm T."/>
            <person name="Wilson R.K."/>
            <person name="Brenner S."/>
            <person name="Warren W.C."/>
        </authorList>
    </citation>
    <scope>NUCLEOTIDE SEQUENCE [LARGE SCALE GENOMIC DNA]</scope>
</reference>
<dbReference type="PANTHER" id="PTHR12411">
    <property type="entry name" value="CYSTEINE PROTEASE FAMILY C1-RELATED"/>
    <property type="match status" value="1"/>
</dbReference>
<evidence type="ECO:0000313" key="5">
    <source>
        <dbReference type="Proteomes" id="UP000314986"/>
    </source>
</evidence>
<dbReference type="Pfam" id="PF08246">
    <property type="entry name" value="Inhibitor_I29"/>
    <property type="match status" value="1"/>
</dbReference>
<dbReference type="AlphaFoldDB" id="A0A4W3K3C6"/>
<dbReference type="STRING" id="7868.ENSCMIP00000045323"/>
<dbReference type="GO" id="GO:0006508">
    <property type="term" value="P:proteolysis"/>
    <property type="evidence" value="ECO:0007669"/>
    <property type="project" value="UniProtKB-KW"/>
</dbReference>
<evidence type="ECO:0000313" key="4">
    <source>
        <dbReference type="Ensembl" id="ENSCMIP00000045323.1"/>
    </source>
</evidence>
<organism evidence="4 5">
    <name type="scientific">Callorhinchus milii</name>
    <name type="common">Ghost shark</name>
    <dbReference type="NCBI Taxonomy" id="7868"/>
    <lineage>
        <taxon>Eukaryota</taxon>
        <taxon>Metazoa</taxon>
        <taxon>Chordata</taxon>
        <taxon>Craniata</taxon>
        <taxon>Vertebrata</taxon>
        <taxon>Chondrichthyes</taxon>
        <taxon>Holocephali</taxon>
        <taxon>Chimaeriformes</taxon>
        <taxon>Callorhinchidae</taxon>
        <taxon>Callorhinchus</taxon>
    </lineage>
</organism>
<dbReference type="Ensembl" id="ENSCMIT00000045972.1">
    <property type="protein sequence ID" value="ENSCMIP00000045323.1"/>
    <property type="gene ID" value="ENSCMIG00000018701.1"/>
</dbReference>
<evidence type="ECO:0000259" key="3">
    <source>
        <dbReference type="SMART" id="SM00645"/>
    </source>
</evidence>
<dbReference type="Gene3D" id="3.90.70.10">
    <property type="entry name" value="Cysteine proteinases"/>
    <property type="match status" value="1"/>
</dbReference>
<dbReference type="InterPro" id="IPR038765">
    <property type="entry name" value="Papain-like_cys_pep_sf"/>
</dbReference>